<sequence>MVRCRERGSRECLVQLQVLTSRGGGGEEAGAESLPSLDVPALCEEIGGRMRLLCGLAVAADAGGIQLVGVRHDTPGVYNVVVRLPQALPLAVTALRAACAATAMGPLVLGRMAATRQRHQRREDAAAAAATPVAVRVVHLKEVATA</sequence>
<name>A0A422PZD3_9TRYP</name>
<reference evidence="1 2" key="1">
    <citation type="journal article" date="2018" name="BMC Genomics">
        <title>Genomic comparison of Trypanosoma conorhini and Trypanosoma rangeli to Trypanosoma cruzi strains of high and low virulence.</title>
        <authorList>
            <person name="Bradwell K.R."/>
            <person name="Koparde V.N."/>
            <person name="Matveyev A.V."/>
            <person name="Serrano M.G."/>
            <person name="Alves J.M."/>
            <person name="Parikh H."/>
            <person name="Huang B."/>
            <person name="Lee V."/>
            <person name="Espinosa-Alvarez O."/>
            <person name="Ortiz P.A."/>
            <person name="Costa-Martins A.G."/>
            <person name="Teixeira M.M."/>
            <person name="Buck G.A."/>
        </authorList>
    </citation>
    <scope>NUCLEOTIDE SEQUENCE [LARGE SCALE GENOMIC DNA]</scope>
    <source>
        <strain evidence="1 2">025E</strain>
    </source>
</reference>
<dbReference type="EMBL" id="MKKU01000129">
    <property type="protein sequence ID" value="RNF22807.1"/>
    <property type="molecule type" value="Genomic_DNA"/>
</dbReference>
<dbReference type="RefSeq" id="XP_029229968.1">
    <property type="nucleotide sequence ID" value="XM_029370044.1"/>
</dbReference>
<protein>
    <submittedName>
        <fullName evidence="1">Uncharacterized protein</fullName>
    </submittedName>
</protein>
<evidence type="ECO:0000313" key="1">
    <source>
        <dbReference type="EMBL" id="RNF22807.1"/>
    </source>
</evidence>
<organism evidence="1 2">
    <name type="scientific">Trypanosoma conorhini</name>
    <dbReference type="NCBI Taxonomy" id="83891"/>
    <lineage>
        <taxon>Eukaryota</taxon>
        <taxon>Discoba</taxon>
        <taxon>Euglenozoa</taxon>
        <taxon>Kinetoplastea</taxon>
        <taxon>Metakinetoplastina</taxon>
        <taxon>Trypanosomatida</taxon>
        <taxon>Trypanosomatidae</taxon>
        <taxon>Trypanosoma</taxon>
    </lineage>
</organism>
<dbReference type="AlphaFoldDB" id="A0A422PZD3"/>
<accession>A0A422PZD3</accession>
<evidence type="ECO:0000313" key="2">
    <source>
        <dbReference type="Proteomes" id="UP000284403"/>
    </source>
</evidence>
<dbReference type="OrthoDB" id="248206at2759"/>
<dbReference type="GeneID" id="40316733"/>
<dbReference type="Proteomes" id="UP000284403">
    <property type="component" value="Unassembled WGS sequence"/>
</dbReference>
<keyword evidence="2" id="KW-1185">Reference proteome</keyword>
<proteinExistence type="predicted"/>
<comment type="caution">
    <text evidence="1">The sequence shown here is derived from an EMBL/GenBank/DDBJ whole genome shotgun (WGS) entry which is preliminary data.</text>
</comment>
<gene>
    <name evidence="1" type="ORF">Tco025E_03122</name>
</gene>